<gene>
    <name evidence="2" type="ORF">E2C01_003720</name>
</gene>
<evidence type="ECO:0000313" key="3">
    <source>
        <dbReference type="Proteomes" id="UP000324222"/>
    </source>
</evidence>
<feature type="compositionally biased region" description="Basic and acidic residues" evidence="1">
    <location>
        <begin position="47"/>
        <end position="64"/>
    </location>
</feature>
<evidence type="ECO:0000313" key="2">
    <source>
        <dbReference type="EMBL" id="MPC11067.1"/>
    </source>
</evidence>
<comment type="caution">
    <text evidence="2">The sequence shown here is derived from an EMBL/GenBank/DDBJ whole genome shotgun (WGS) entry which is preliminary data.</text>
</comment>
<reference evidence="2 3" key="1">
    <citation type="submission" date="2019-05" db="EMBL/GenBank/DDBJ databases">
        <title>Another draft genome of Portunus trituberculatus and its Hox gene families provides insights of decapod evolution.</title>
        <authorList>
            <person name="Jeong J.-H."/>
            <person name="Song I."/>
            <person name="Kim S."/>
            <person name="Choi T."/>
            <person name="Kim D."/>
            <person name="Ryu S."/>
            <person name="Kim W."/>
        </authorList>
    </citation>
    <scope>NUCLEOTIDE SEQUENCE [LARGE SCALE GENOMIC DNA]</scope>
    <source>
        <tissue evidence="2">Muscle</tissue>
    </source>
</reference>
<evidence type="ECO:0000256" key="1">
    <source>
        <dbReference type="SAM" id="MobiDB-lite"/>
    </source>
</evidence>
<sequence length="201" mass="22936">MTRGVQRWGIGRQVARGGLDWCCQRADRHELRDGQRGRAASVATTRRHNEASLVEKDRRGEEGRRRRGECAGSSLRCPRGASPCQFLHDVSEDALMTPHMTCAASTVLSLRSCKQGHCFQNSCTGDGRPPAKLGRTRVCRPHINAGTNILWDTKSQRTSQEEKEVVEEEEEKEEEEEEEEEEKEEEEEEKKTRKDKNDENK</sequence>
<keyword evidence="3" id="KW-1185">Reference proteome</keyword>
<feature type="region of interest" description="Disordered" evidence="1">
    <location>
        <begin position="150"/>
        <end position="201"/>
    </location>
</feature>
<dbReference type="Proteomes" id="UP000324222">
    <property type="component" value="Unassembled WGS sequence"/>
</dbReference>
<feature type="compositionally biased region" description="Acidic residues" evidence="1">
    <location>
        <begin position="164"/>
        <end position="188"/>
    </location>
</feature>
<dbReference type="EMBL" id="VSRR010000143">
    <property type="protein sequence ID" value="MPC11067.1"/>
    <property type="molecule type" value="Genomic_DNA"/>
</dbReference>
<protein>
    <submittedName>
        <fullName evidence="2">Uncharacterized protein</fullName>
    </submittedName>
</protein>
<name>A0A5B7CN48_PORTR</name>
<proteinExistence type="predicted"/>
<feature type="compositionally biased region" description="Basic and acidic residues" evidence="1">
    <location>
        <begin position="189"/>
        <end position="201"/>
    </location>
</feature>
<dbReference type="AlphaFoldDB" id="A0A5B7CN48"/>
<feature type="region of interest" description="Disordered" evidence="1">
    <location>
        <begin position="34"/>
        <end position="68"/>
    </location>
</feature>
<accession>A0A5B7CN48</accession>
<organism evidence="2 3">
    <name type="scientific">Portunus trituberculatus</name>
    <name type="common">Swimming crab</name>
    <name type="synonym">Neptunus trituberculatus</name>
    <dbReference type="NCBI Taxonomy" id="210409"/>
    <lineage>
        <taxon>Eukaryota</taxon>
        <taxon>Metazoa</taxon>
        <taxon>Ecdysozoa</taxon>
        <taxon>Arthropoda</taxon>
        <taxon>Crustacea</taxon>
        <taxon>Multicrustacea</taxon>
        <taxon>Malacostraca</taxon>
        <taxon>Eumalacostraca</taxon>
        <taxon>Eucarida</taxon>
        <taxon>Decapoda</taxon>
        <taxon>Pleocyemata</taxon>
        <taxon>Brachyura</taxon>
        <taxon>Eubrachyura</taxon>
        <taxon>Portunoidea</taxon>
        <taxon>Portunidae</taxon>
        <taxon>Portuninae</taxon>
        <taxon>Portunus</taxon>
    </lineage>
</organism>